<dbReference type="PANTHER" id="PTHR42786">
    <property type="entry name" value="TRNA/RRNA METHYLTRANSFERASE"/>
    <property type="match status" value="1"/>
</dbReference>
<keyword evidence="7" id="KW-1185">Reference proteome</keyword>
<dbReference type="GO" id="GO:0003723">
    <property type="term" value="F:RNA binding"/>
    <property type="evidence" value="ECO:0007669"/>
    <property type="project" value="InterPro"/>
</dbReference>
<keyword evidence="4" id="KW-0949">S-adenosyl-L-methionine</keyword>
<proteinExistence type="inferred from homology"/>
<feature type="domain" description="tRNA/rRNA methyltransferase SpoU type" evidence="5">
    <location>
        <begin position="10"/>
        <end position="142"/>
    </location>
</feature>
<dbReference type="KEGG" id="pmaw:MACH26_03180"/>
<organism evidence="6 7">
    <name type="scientific">Planctobacterium marinum</name>
    <dbReference type="NCBI Taxonomy" id="1631968"/>
    <lineage>
        <taxon>Bacteria</taxon>
        <taxon>Pseudomonadati</taxon>
        <taxon>Pseudomonadota</taxon>
        <taxon>Gammaproteobacteria</taxon>
        <taxon>Alteromonadales</taxon>
        <taxon>Alteromonadaceae</taxon>
        <taxon>Planctobacterium</taxon>
    </lineage>
</organism>
<evidence type="ECO:0000259" key="5">
    <source>
        <dbReference type="Pfam" id="PF00588"/>
    </source>
</evidence>
<evidence type="ECO:0000256" key="2">
    <source>
        <dbReference type="ARBA" id="ARBA00022603"/>
    </source>
</evidence>
<dbReference type="AlphaFoldDB" id="A0AA48HLR0"/>
<sequence>MSSMNKNFVCIGLQNPKSASNVASILRAAGCYGASSVFYTGNRYRYAKEFNADTQNMHQKIPTIGVDDLLAMAPKGAKKVVVELVEGAVPLPDYQHPQNAFYIFGPEDASVNPELVSACDDVVYIPTHGSMNLAATVNVVLYDRLAKSDFDRSIEFVQQSRDNNNRLKAF</sequence>
<dbReference type="EMBL" id="AP027272">
    <property type="protein sequence ID" value="BDX04797.1"/>
    <property type="molecule type" value="Genomic_DNA"/>
</dbReference>
<dbReference type="InterPro" id="IPR029026">
    <property type="entry name" value="tRNA_m1G_MTases_N"/>
</dbReference>
<gene>
    <name evidence="6" type="ORF">MACH26_03180</name>
</gene>
<dbReference type="Gene3D" id="3.40.1280.10">
    <property type="match status" value="1"/>
</dbReference>
<evidence type="ECO:0000256" key="1">
    <source>
        <dbReference type="ARBA" id="ARBA00007228"/>
    </source>
</evidence>
<dbReference type="Proteomes" id="UP001333710">
    <property type="component" value="Chromosome"/>
</dbReference>
<evidence type="ECO:0000313" key="6">
    <source>
        <dbReference type="EMBL" id="BDX04797.1"/>
    </source>
</evidence>
<keyword evidence="3" id="KW-0808">Transferase</keyword>
<dbReference type="GO" id="GO:0002128">
    <property type="term" value="P:tRNA nucleoside ribose methylation"/>
    <property type="evidence" value="ECO:0007669"/>
    <property type="project" value="TreeGrafter"/>
</dbReference>
<dbReference type="SUPFAM" id="SSF75217">
    <property type="entry name" value="alpha/beta knot"/>
    <property type="match status" value="1"/>
</dbReference>
<comment type="similarity">
    <text evidence="1">Belongs to the class IV-like SAM-binding methyltransferase superfamily. RNA methyltransferase TrmH family.</text>
</comment>
<dbReference type="CDD" id="cd18098">
    <property type="entry name" value="SpoU-like"/>
    <property type="match status" value="1"/>
</dbReference>
<dbReference type="GO" id="GO:0005829">
    <property type="term" value="C:cytosol"/>
    <property type="evidence" value="ECO:0007669"/>
    <property type="project" value="TreeGrafter"/>
</dbReference>
<dbReference type="Pfam" id="PF00588">
    <property type="entry name" value="SpoU_methylase"/>
    <property type="match status" value="1"/>
</dbReference>
<evidence type="ECO:0000313" key="7">
    <source>
        <dbReference type="Proteomes" id="UP001333710"/>
    </source>
</evidence>
<accession>A0AA48HLR0</accession>
<dbReference type="GO" id="GO:0008173">
    <property type="term" value="F:RNA methyltransferase activity"/>
    <property type="evidence" value="ECO:0007669"/>
    <property type="project" value="InterPro"/>
</dbReference>
<keyword evidence="2 6" id="KW-0489">Methyltransferase</keyword>
<dbReference type="InterPro" id="IPR001537">
    <property type="entry name" value="SpoU_MeTrfase"/>
</dbReference>
<evidence type="ECO:0000256" key="3">
    <source>
        <dbReference type="ARBA" id="ARBA00022679"/>
    </source>
</evidence>
<dbReference type="PANTHER" id="PTHR42786:SF6">
    <property type="entry name" value="TRNA_RRNA METHYLTRANSFERASE SPOU TYPE DOMAIN-CONTAINING PROTEIN"/>
    <property type="match status" value="1"/>
</dbReference>
<name>A0AA48HLR0_9ALTE</name>
<evidence type="ECO:0000256" key="4">
    <source>
        <dbReference type="ARBA" id="ARBA00022691"/>
    </source>
</evidence>
<dbReference type="InterPro" id="IPR029028">
    <property type="entry name" value="Alpha/beta_knot_MTases"/>
</dbReference>
<dbReference type="InterPro" id="IPR004384">
    <property type="entry name" value="RNA_MeTrfase_TrmJ/LasT"/>
</dbReference>
<reference evidence="6" key="1">
    <citation type="submission" date="2023-01" db="EMBL/GenBank/DDBJ databases">
        <title>Complete genome sequence of Planctobacterium marinum strain Dej080120_11.</title>
        <authorList>
            <person name="Ueki S."/>
            <person name="Maruyama F."/>
        </authorList>
    </citation>
    <scope>NUCLEOTIDE SEQUENCE</scope>
    <source>
        <strain evidence="6">Dej080120_11</strain>
    </source>
</reference>
<protein>
    <submittedName>
        <fullName evidence="6">23S rRNA methyltransferase</fullName>
    </submittedName>
</protein>